<comment type="similarity">
    <text evidence="1">Belongs to the ATP-dependent AMP-binding enzyme family.</text>
</comment>
<gene>
    <name evidence="7" type="ORF">AAFP32_09275</name>
</gene>
<dbReference type="AlphaFoldDB" id="A0AAU7UGS5"/>
<evidence type="ECO:0000259" key="6">
    <source>
        <dbReference type="Pfam" id="PF00501"/>
    </source>
</evidence>
<dbReference type="GO" id="GO:0004467">
    <property type="term" value="F:long-chain fatty acid-CoA ligase activity"/>
    <property type="evidence" value="ECO:0007669"/>
    <property type="project" value="TreeGrafter"/>
</dbReference>
<evidence type="ECO:0000256" key="1">
    <source>
        <dbReference type="ARBA" id="ARBA00006432"/>
    </source>
</evidence>
<dbReference type="KEGG" id="bkr:AAFP32_09275"/>
<evidence type="ECO:0000256" key="3">
    <source>
        <dbReference type="ARBA" id="ARBA00022832"/>
    </source>
</evidence>
<dbReference type="Gene3D" id="3.40.50.12780">
    <property type="entry name" value="N-terminal domain of ligase-like"/>
    <property type="match status" value="1"/>
</dbReference>
<name>A0AAU7UGS5_9MICO</name>
<feature type="domain" description="AMP-dependent synthetase/ligase" evidence="6">
    <location>
        <begin position="31"/>
        <end position="430"/>
    </location>
</feature>
<proteinExistence type="inferred from homology"/>
<dbReference type="InterPro" id="IPR020845">
    <property type="entry name" value="AMP-binding_CS"/>
</dbReference>
<dbReference type="PROSITE" id="PS00455">
    <property type="entry name" value="AMP_BINDING"/>
    <property type="match status" value="1"/>
</dbReference>
<reference evidence="7" key="1">
    <citation type="submission" date="2024-06" db="EMBL/GenBank/DDBJ databases">
        <title>Brevibacterium koreense sp. nov., isolated from jogae-jeotgal, a Korean fermented seafood.</title>
        <authorList>
            <person name="Whon T.W."/>
            <person name="Nam S."/>
            <person name="Kim Y."/>
        </authorList>
    </citation>
    <scope>NUCLEOTIDE SEQUENCE</scope>
    <source>
        <strain evidence="7">CBA3109</strain>
    </source>
</reference>
<keyword evidence="4" id="KW-0443">Lipid metabolism</keyword>
<dbReference type="PANTHER" id="PTHR43272:SF32">
    <property type="entry name" value="AMP-DEPENDENT SYNTHETASE_LIGASE DOMAIN-CONTAINING PROTEIN"/>
    <property type="match status" value="1"/>
</dbReference>
<evidence type="ECO:0000256" key="5">
    <source>
        <dbReference type="ARBA" id="ARBA00032875"/>
    </source>
</evidence>
<dbReference type="Pfam" id="PF23562">
    <property type="entry name" value="AMP-binding_C_3"/>
    <property type="match status" value="1"/>
</dbReference>
<dbReference type="CDD" id="cd05907">
    <property type="entry name" value="VL_LC_FACS_like"/>
    <property type="match status" value="1"/>
</dbReference>
<dbReference type="RefSeq" id="WP_350268899.1">
    <property type="nucleotide sequence ID" value="NZ_CP158281.1"/>
</dbReference>
<dbReference type="Pfam" id="PF00501">
    <property type="entry name" value="AMP-binding"/>
    <property type="match status" value="1"/>
</dbReference>
<dbReference type="SUPFAM" id="SSF56801">
    <property type="entry name" value="Acetyl-CoA synthetase-like"/>
    <property type="match status" value="1"/>
</dbReference>
<organism evidence="7">
    <name type="scientific">Brevibacterium koreense</name>
    <dbReference type="NCBI Taxonomy" id="3140787"/>
    <lineage>
        <taxon>Bacteria</taxon>
        <taxon>Bacillati</taxon>
        <taxon>Actinomycetota</taxon>
        <taxon>Actinomycetes</taxon>
        <taxon>Micrococcales</taxon>
        <taxon>Brevibacteriaceae</taxon>
        <taxon>Brevibacterium</taxon>
    </lineage>
</organism>
<dbReference type="EMBL" id="CP158281">
    <property type="protein sequence ID" value="XBV87766.1"/>
    <property type="molecule type" value="Genomic_DNA"/>
</dbReference>
<dbReference type="GO" id="GO:0016020">
    <property type="term" value="C:membrane"/>
    <property type="evidence" value="ECO:0007669"/>
    <property type="project" value="TreeGrafter"/>
</dbReference>
<evidence type="ECO:0000256" key="2">
    <source>
        <dbReference type="ARBA" id="ARBA00022598"/>
    </source>
</evidence>
<evidence type="ECO:0000256" key="4">
    <source>
        <dbReference type="ARBA" id="ARBA00023098"/>
    </source>
</evidence>
<keyword evidence="3" id="KW-0276">Fatty acid metabolism</keyword>
<dbReference type="InterPro" id="IPR042099">
    <property type="entry name" value="ANL_N_sf"/>
</dbReference>
<evidence type="ECO:0000313" key="7">
    <source>
        <dbReference type="EMBL" id="XBV87766.1"/>
    </source>
</evidence>
<dbReference type="PANTHER" id="PTHR43272">
    <property type="entry name" value="LONG-CHAIN-FATTY-ACID--COA LIGASE"/>
    <property type="match status" value="1"/>
</dbReference>
<accession>A0AAU7UGS5</accession>
<sequence>MSPATMQQSTTPVVGFEVDTTSSTTDVFLATVTENPNRPLVAKPVEDDWEEVSAGEFLTQVRNAAKGLIASGVEVGDRIAIFGPTSYEWTLSDYTAWFAGAVSVPFYDTSSEAQLAWMIQDAGVGRGLVSSREHADRVEAAAAAAGVPAPQLWIWDQGAFSELEATGRQISDDALEAQRQQVTGDSVATLIYTSGTTGRPKGCVLTHGNFVQTAQAAQMQIPDVFATGMRCLLFLPQAHVFARFIEVLSISSGALLAHQSDLTKLTDSLGSFRPSFILGVPRVFEKVYNSALAKAESGGQDKIFRRAEQVAVAYSKAMDAGKIPITLKLQHALFDKLVYSKLRSVMGNNVTHAVSGGGPLGAHLGHFFRGVGLIVLEGYGLTETTAPITVNVPDKAKIGTVGVPLPGVSVAIAPDGEILAKGAPVFREYWNNPKATAKEFHDGWFATGDLGSLDEDGYLTINGRKKEIIVTSSGKNIAPAPLEDALRRHPLIGQPVVVGDNRKFISALIFLDSEVLPTWLKNQDLPEMDLRQASADETVRATIEKAVENVNRTVSRAEGIKKFAILPVELTEDNGYLSAKQSVKRHAVGKDFAADIDVLYAD</sequence>
<keyword evidence="2" id="KW-0436">Ligase</keyword>
<protein>
    <recommendedName>
        <fullName evidence="5">Acyl-CoA synthetase</fullName>
    </recommendedName>
</protein>
<dbReference type="InterPro" id="IPR000873">
    <property type="entry name" value="AMP-dep_synth/lig_dom"/>
</dbReference>